<dbReference type="InterPro" id="IPR000792">
    <property type="entry name" value="Tscrpt_reg_LuxR_C"/>
</dbReference>
<comment type="caution">
    <text evidence="3">Lacks conserved residue(s) required for the propagation of feature annotation.</text>
</comment>
<dbReference type="InterPro" id="IPR058245">
    <property type="entry name" value="NreC/VraR/RcsB-like_REC"/>
</dbReference>
<comment type="caution">
    <text evidence="6">The sequence shown here is derived from an EMBL/GenBank/DDBJ whole genome shotgun (WGS) entry which is preliminary data.</text>
</comment>
<dbReference type="SUPFAM" id="SSF52172">
    <property type="entry name" value="CheY-like"/>
    <property type="match status" value="1"/>
</dbReference>
<name>A0A401W5T0_STREY</name>
<organism evidence="6 7">
    <name type="scientific">Streptomyces paromomycinus</name>
    <name type="common">Streptomyces rimosus subsp. paromomycinus</name>
    <dbReference type="NCBI Taxonomy" id="92743"/>
    <lineage>
        <taxon>Bacteria</taxon>
        <taxon>Bacillati</taxon>
        <taxon>Actinomycetota</taxon>
        <taxon>Actinomycetes</taxon>
        <taxon>Kitasatosporales</taxon>
        <taxon>Streptomycetaceae</taxon>
        <taxon>Streptomyces</taxon>
    </lineage>
</organism>
<dbReference type="Proteomes" id="UP000286746">
    <property type="component" value="Unassembled WGS sequence"/>
</dbReference>
<dbReference type="EMBL" id="BHZD01000001">
    <property type="protein sequence ID" value="GCD44714.1"/>
    <property type="molecule type" value="Genomic_DNA"/>
</dbReference>
<dbReference type="AlphaFoldDB" id="A0A401W5T0"/>
<keyword evidence="1" id="KW-0597">Phosphoprotein</keyword>
<sequence length="227" mass="24741">MIEVAVIDDEGLARASLRILLEMEDGLRVVADGGTLQALQLVRSMRPDVVLFSTRAMRGSFNPVRQLRGLSKSPGVLVLAGDDEGDQVQRALIAGANGYLLRDCNPRQLVQAVHEVARKGWAFSPSVASTIIDGFLRSARAPKESRLAATLPPEILDRLDSLSEREREVLTLISEGLNNREIAVRLTISVETVKDHVRGVLLKLGVDNRIRAAAIAWRSSLMMDAAA</sequence>
<dbReference type="CDD" id="cd17535">
    <property type="entry name" value="REC_NarL-like"/>
    <property type="match status" value="1"/>
</dbReference>
<keyword evidence="2 6" id="KW-0238">DNA-binding</keyword>
<keyword evidence="7" id="KW-1185">Reference proteome</keyword>
<dbReference type="SUPFAM" id="SSF46894">
    <property type="entry name" value="C-terminal effector domain of the bipartite response regulators"/>
    <property type="match status" value="1"/>
</dbReference>
<dbReference type="SMART" id="SM00448">
    <property type="entry name" value="REC"/>
    <property type="match status" value="1"/>
</dbReference>
<accession>A0A401W5T0</accession>
<evidence type="ECO:0000313" key="7">
    <source>
        <dbReference type="Proteomes" id="UP000286746"/>
    </source>
</evidence>
<gene>
    <name evidence="6" type="ORF">GKJPGBOP_04424</name>
</gene>
<dbReference type="GO" id="GO:0000160">
    <property type="term" value="P:phosphorelay signal transduction system"/>
    <property type="evidence" value="ECO:0007669"/>
    <property type="project" value="InterPro"/>
</dbReference>
<dbReference type="InterPro" id="IPR001789">
    <property type="entry name" value="Sig_transdc_resp-reg_receiver"/>
</dbReference>
<dbReference type="Pfam" id="PF00196">
    <property type="entry name" value="GerE"/>
    <property type="match status" value="1"/>
</dbReference>
<evidence type="ECO:0000256" key="3">
    <source>
        <dbReference type="PROSITE-ProRule" id="PRU00169"/>
    </source>
</evidence>
<dbReference type="InterPro" id="IPR011006">
    <property type="entry name" value="CheY-like_superfamily"/>
</dbReference>
<dbReference type="GO" id="GO:0003677">
    <property type="term" value="F:DNA binding"/>
    <property type="evidence" value="ECO:0007669"/>
    <property type="project" value="UniProtKB-KW"/>
</dbReference>
<dbReference type="PROSITE" id="PS50043">
    <property type="entry name" value="HTH_LUXR_2"/>
    <property type="match status" value="1"/>
</dbReference>
<dbReference type="SMART" id="SM00421">
    <property type="entry name" value="HTH_LUXR"/>
    <property type="match status" value="1"/>
</dbReference>
<dbReference type="RefSeq" id="WP_170251805.1">
    <property type="nucleotide sequence ID" value="NZ_BHZD01000001.1"/>
</dbReference>
<dbReference type="Pfam" id="PF00072">
    <property type="entry name" value="Response_reg"/>
    <property type="match status" value="1"/>
</dbReference>
<dbReference type="InterPro" id="IPR039420">
    <property type="entry name" value="WalR-like"/>
</dbReference>
<evidence type="ECO:0000259" key="4">
    <source>
        <dbReference type="PROSITE" id="PS50043"/>
    </source>
</evidence>
<dbReference type="CDD" id="cd06170">
    <property type="entry name" value="LuxR_C_like"/>
    <property type="match status" value="1"/>
</dbReference>
<feature type="domain" description="HTH luxR-type" evidence="4">
    <location>
        <begin position="155"/>
        <end position="220"/>
    </location>
</feature>
<dbReference type="PRINTS" id="PR00038">
    <property type="entry name" value="HTHLUXR"/>
</dbReference>
<dbReference type="Gene3D" id="3.40.50.2300">
    <property type="match status" value="1"/>
</dbReference>
<reference evidence="6 7" key="1">
    <citation type="submission" date="2018-11" db="EMBL/GenBank/DDBJ databases">
        <title>Whole genome sequence of Streptomyces paromomycinus NBRC 15454(T).</title>
        <authorList>
            <person name="Komaki H."/>
            <person name="Tamura T."/>
        </authorList>
    </citation>
    <scope>NUCLEOTIDE SEQUENCE [LARGE SCALE GENOMIC DNA]</scope>
    <source>
        <strain evidence="6 7">NBRC 15454</strain>
    </source>
</reference>
<protein>
    <submittedName>
        <fullName evidence="6">DNA-binding response regulator</fullName>
    </submittedName>
</protein>
<feature type="domain" description="Response regulatory" evidence="5">
    <location>
        <begin position="3"/>
        <end position="117"/>
    </location>
</feature>
<dbReference type="PROSITE" id="PS50110">
    <property type="entry name" value="RESPONSE_REGULATORY"/>
    <property type="match status" value="1"/>
</dbReference>
<evidence type="ECO:0000256" key="1">
    <source>
        <dbReference type="ARBA" id="ARBA00022553"/>
    </source>
</evidence>
<dbReference type="InterPro" id="IPR016032">
    <property type="entry name" value="Sig_transdc_resp-reg_C-effctor"/>
</dbReference>
<dbReference type="GO" id="GO:0006355">
    <property type="term" value="P:regulation of DNA-templated transcription"/>
    <property type="evidence" value="ECO:0007669"/>
    <property type="project" value="InterPro"/>
</dbReference>
<dbReference type="PANTHER" id="PTHR43214">
    <property type="entry name" value="TWO-COMPONENT RESPONSE REGULATOR"/>
    <property type="match status" value="1"/>
</dbReference>
<evidence type="ECO:0000256" key="2">
    <source>
        <dbReference type="ARBA" id="ARBA00023125"/>
    </source>
</evidence>
<proteinExistence type="predicted"/>
<evidence type="ECO:0000313" key="6">
    <source>
        <dbReference type="EMBL" id="GCD44714.1"/>
    </source>
</evidence>
<evidence type="ECO:0000259" key="5">
    <source>
        <dbReference type="PROSITE" id="PS50110"/>
    </source>
</evidence>